<keyword evidence="5" id="KW-1185">Reference proteome</keyword>
<dbReference type="AlphaFoldDB" id="A0A365Y7L4"/>
<evidence type="ECO:0000313" key="4">
    <source>
        <dbReference type="EMBL" id="RBL98675.1"/>
    </source>
</evidence>
<accession>A0A365Y7L4</accession>
<sequence>MKRLAGLMAAGALALSLAACGSSSGPAEQAPASLDGTWGTEAEGQPWLNLGSDGKISGSDGCNNLIGQWTEKDGTVDFGAMGSTQMYCEGVDSWLGGAATATISGDKMTFSDAKGDQIGTLTRSK</sequence>
<organism evidence="4 5">
    <name type="scientific">Glutamicibacter soli</name>
    <dbReference type="NCBI Taxonomy" id="453836"/>
    <lineage>
        <taxon>Bacteria</taxon>
        <taxon>Bacillati</taxon>
        <taxon>Actinomycetota</taxon>
        <taxon>Actinomycetes</taxon>
        <taxon>Micrococcales</taxon>
        <taxon>Micrococcaceae</taxon>
        <taxon>Glutamicibacter</taxon>
    </lineage>
</organism>
<dbReference type="Proteomes" id="UP000252167">
    <property type="component" value="Unassembled WGS sequence"/>
</dbReference>
<dbReference type="RefSeq" id="WP_113608147.1">
    <property type="nucleotide sequence ID" value="NZ_POAF01000013.1"/>
</dbReference>
<proteinExistence type="predicted"/>
<dbReference type="Pfam" id="PF03724">
    <property type="entry name" value="META"/>
    <property type="match status" value="1"/>
</dbReference>
<protein>
    <submittedName>
        <fullName evidence="4">META domain-containing protein</fullName>
    </submittedName>
</protein>
<keyword evidence="2" id="KW-0732">Signal</keyword>
<feature type="chain" id="PRO_5039318719" evidence="2">
    <location>
        <begin position="19"/>
        <end position="125"/>
    </location>
</feature>
<comment type="caution">
    <text evidence="4">The sequence shown here is derived from an EMBL/GenBank/DDBJ whole genome shotgun (WGS) entry which is preliminary data.</text>
</comment>
<dbReference type="PROSITE" id="PS51257">
    <property type="entry name" value="PROKAR_LIPOPROTEIN"/>
    <property type="match status" value="1"/>
</dbReference>
<feature type="region of interest" description="Disordered" evidence="1">
    <location>
        <begin position="21"/>
        <end position="53"/>
    </location>
</feature>
<feature type="signal peptide" evidence="2">
    <location>
        <begin position="1"/>
        <end position="18"/>
    </location>
</feature>
<reference evidence="4 5" key="1">
    <citation type="submission" date="2018-01" db="EMBL/GenBank/DDBJ databases">
        <title>Glutamicibacter soli strain NHPC-3 Whole genome sequence and assembly.</title>
        <authorList>
            <person name="Choudhury P."/>
            <person name="Gupta D."/>
            <person name="Sengupta K."/>
            <person name="Jawed A."/>
            <person name="Sultana N."/>
            <person name="Saha P."/>
        </authorList>
    </citation>
    <scope>NUCLEOTIDE SEQUENCE [LARGE SCALE GENOMIC DNA]</scope>
    <source>
        <strain evidence="4 5">NHPC-3</strain>
    </source>
</reference>
<evidence type="ECO:0000313" key="5">
    <source>
        <dbReference type="Proteomes" id="UP000252167"/>
    </source>
</evidence>
<gene>
    <name evidence="4" type="ORF">C1H84_17475</name>
</gene>
<name>A0A365Y7L4_9MICC</name>
<feature type="domain" description="DUF306" evidence="3">
    <location>
        <begin position="39"/>
        <end position="118"/>
    </location>
</feature>
<dbReference type="InterPro" id="IPR005184">
    <property type="entry name" value="DUF306_Meta_HslJ"/>
</dbReference>
<evidence type="ECO:0000256" key="2">
    <source>
        <dbReference type="SAM" id="SignalP"/>
    </source>
</evidence>
<evidence type="ECO:0000259" key="3">
    <source>
        <dbReference type="Pfam" id="PF03724"/>
    </source>
</evidence>
<dbReference type="EMBL" id="POAF01000013">
    <property type="protein sequence ID" value="RBL98675.1"/>
    <property type="molecule type" value="Genomic_DNA"/>
</dbReference>
<evidence type="ECO:0000256" key="1">
    <source>
        <dbReference type="SAM" id="MobiDB-lite"/>
    </source>
</evidence>
<dbReference type="InterPro" id="IPR038670">
    <property type="entry name" value="HslJ-like_sf"/>
</dbReference>
<dbReference type="Gene3D" id="2.40.128.270">
    <property type="match status" value="1"/>
</dbReference>